<feature type="compositionally biased region" description="Basic and acidic residues" evidence="6">
    <location>
        <begin position="820"/>
        <end position="829"/>
    </location>
</feature>
<evidence type="ECO:0000256" key="5">
    <source>
        <dbReference type="ARBA" id="ARBA00023136"/>
    </source>
</evidence>
<dbReference type="Proteomes" id="UP001186944">
    <property type="component" value="Unassembled WGS sequence"/>
</dbReference>
<name>A0AA89C7F2_PINIB</name>
<dbReference type="PANTHER" id="PTHR11819">
    <property type="entry name" value="SOLUTE CARRIER FAMILY 5"/>
    <property type="match status" value="1"/>
</dbReference>
<organism evidence="8 9">
    <name type="scientific">Pinctada imbricata</name>
    <name type="common">Atlantic pearl-oyster</name>
    <name type="synonym">Pinctada martensii</name>
    <dbReference type="NCBI Taxonomy" id="66713"/>
    <lineage>
        <taxon>Eukaryota</taxon>
        <taxon>Metazoa</taxon>
        <taxon>Spiralia</taxon>
        <taxon>Lophotrochozoa</taxon>
        <taxon>Mollusca</taxon>
        <taxon>Bivalvia</taxon>
        <taxon>Autobranchia</taxon>
        <taxon>Pteriomorphia</taxon>
        <taxon>Pterioida</taxon>
        <taxon>Pterioidea</taxon>
        <taxon>Pteriidae</taxon>
        <taxon>Pinctada</taxon>
    </lineage>
</organism>
<comment type="subcellular location">
    <subcellularLocation>
        <location evidence="1">Membrane</location>
        <topology evidence="1">Multi-pass membrane protein</topology>
    </subcellularLocation>
</comment>
<feature type="transmembrane region" description="Helical" evidence="7">
    <location>
        <begin position="261"/>
        <end position="279"/>
    </location>
</feature>
<dbReference type="InterPro" id="IPR038377">
    <property type="entry name" value="Na/Glc_symporter_sf"/>
</dbReference>
<dbReference type="InterPro" id="IPR001734">
    <property type="entry name" value="Na/solute_symporter"/>
</dbReference>
<dbReference type="InterPro" id="IPR001806">
    <property type="entry name" value="Small_GTPase"/>
</dbReference>
<feature type="transmembrane region" description="Helical" evidence="7">
    <location>
        <begin position="442"/>
        <end position="464"/>
    </location>
</feature>
<dbReference type="SMART" id="SM00173">
    <property type="entry name" value="RAS"/>
    <property type="match status" value="1"/>
</dbReference>
<keyword evidence="3 7" id="KW-0812">Transmembrane</keyword>
<accession>A0AA89C7F2</accession>
<dbReference type="PROSITE" id="PS51419">
    <property type="entry name" value="RAB"/>
    <property type="match status" value="1"/>
</dbReference>
<evidence type="ECO:0000313" key="8">
    <source>
        <dbReference type="EMBL" id="KAK3097935.1"/>
    </source>
</evidence>
<dbReference type="Pfam" id="PF00474">
    <property type="entry name" value="SSF"/>
    <property type="match status" value="1"/>
</dbReference>
<dbReference type="EMBL" id="VSWD01000007">
    <property type="protein sequence ID" value="KAK3097935.1"/>
    <property type="molecule type" value="Genomic_DNA"/>
</dbReference>
<dbReference type="InterPro" id="IPR027417">
    <property type="entry name" value="P-loop_NTPase"/>
</dbReference>
<dbReference type="Gene3D" id="3.40.50.300">
    <property type="entry name" value="P-loop containing nucleotide triphosphate hydrolases"/>
    <property type="match status" value="1"/>
</dbReference>
<protein>
    <submittedName>
        <fullName evidence="8">Uncharacterized protein</fullName>
    </submittedName>
</protein>
<feature type="transmembrane region" description="Helical" evidence="7">
    <location>
        <begin position="15"/>
        <end position="37"/>
    </location>
</feature>
<dbReference type="PROSITE" id="PS00457">
    <property type="entry name" value="NA_SOLUT_SYMP_2"/>
    <property type="match status" value="1"/>
</dbReference>
<evidence type="ECO:0000256" key="4">
    <source>
        <dbReference type="ARBA" id="ARBA00022989"/>
    </source>
</evidence>
<dbReference type="NCBIfam" id="TIGR00813">
    <property type="entry name" value="sss"/>
    <property type="match status" value="1"/>
</dbReference>
<feature type="region of interest" description="Disordered" evidence="6">
    <location>
        <begin position="807"/>
        <end position="836"/>
    </location>
</feature>
<sequence>MANNYTVDAFQSSKFVIADFVIIVVYLAFCLATGIWATWRTQRGSISGYFLAGRDMLWFAIGASLFSSNIGSGSFVGLAGSGAASGIAVASYELNGLFCLLLLGWLFVPVYIASGVYTLPEYLRKRFGGQRLQIYMSALALLIYVFTKISVDMYAGTIFIQQAIGWDLYAGVFLLLAISAIYTISGGLKAVIYTDTLQTVIMVVGSIVLMILSFNKIGGIEQIYTKYPNAVPSLTTNSTADCGKPTAEAFHLLRDAVTGDIPWPGNVVGISILSCWYFCSDQVLVQRSLSAKNMHHVKGGSILAAYLKVLPLFTTVFPGMISRILFTDQIACVDPEVCKVVCNNEAGCTNIAYPKLVVELMPDGLRGLMLASMMAALMSSLSSVFNSASTLFTMDIWRKVRPRSSEGELLVVGRVFTLILVAVSVLWIPILQASQGGQLFNYIQAVTGYLSPPVLSLFLLAILWKRTNEHGAFWGLMIGLVTGVIRMGLDFGYGSPGCGEEDTRPSVISKVHFLHFTIILFFLSLFATIIISLATPKISEKHLVRLTWWTRHDLGHREPFPEEEVENKKAAASAKPTVSQDPVPRWKRVVFLICGYEPPTEDKRTDAEKTEQIRLLTHIKEKRKWKIFININAIILMSLTVKYITRRFIMEYDPEIEDTYTKHEDIDGHEMRIHIMDTYDKEDSDPMRYLRWADAFMIVYSITCRLSFDKAQEYLNIICQHAQSVNRNCPMALVGNKIDLERYRQISKSEGNNLATKYDSLFFETTAAEEFEFVEDVFHGVLHEIQRERSDKHMNFQPLFISEEKFHAAQRGRPKSPRVTQERKDERTAPKKNSSSFKLFNKSFKIFN</sequence>
<feature type="transmembrane region" description="Helical" evidence="7">
    <location>
        <begin position="368"/>
        <end position="388"/>
    </location>
</feature>
<dbReference type="InterPro" id="IPR018212">
    <property type="entry name" value="Na/solute_symporter_CS"/>
</dbReference>
<feature type="transmembrane region" description="Helical" evidence="7">
    <location>
        <begin position="132"/>
        <end position="151"/>
    </location>
</feature>
<feature type="transmembrane region" description="Helical" evidence="7">
    <location>
        <begin position="100"/>
        <end position="120"/>
    </location>
</feature>
<evidence type="ECO:0000313" key="9">
    <source>
        <dbReference type="Proteomes" id="UP001186944"/>
    </source>
</evidence>
<feature type="transmembrane region" description="Helical" evidence="7">
    <location>
        <begin position="57"/>
        <end position="80"/>
    </location>
</feature>
<dbReference type="Gene3D" id="1.20.1730.10">
    <property type="entry name" value="Sodium/glucose cotransporter"/>
    <property type="match status" value="1"/>
</dbReference>
<feature type="transmembrane region" description="Helical" evidence="7">
    <location>
        <begin position="196"/>
        <end position="214"/>
    </location>
</feature>
<feature type="transmembrane region" description="Helical" evidence="7">
    <location>
        <begin position="300"/>
        <end position="321"/>
    </location>
</feature>
<comment type="similarity">
    <text evidence="2">Belongs to the sodium:solute symporter (SSF) (TC 2.A.21) family.</text>
</comment>
<comment type="caution">
    <text evidence="8">The sequence shown here is derived from an EMBL/GenBank/DDBJ whole genome shotgun (WGS) entry which is preliminary data.</text>
</comment>
<feature type="transmembrane region" description="Helical" evidence="7">
    <location>
        <begin position="627"/>
        <end position="645"/>
    </location>
</feature>
<dbReference type="GO" id="GO:0003924">
    <property type="term" value="F:GTPase activity"/>
    <property type="evidence" value="ECO:0007669"/>
    <property type="project" value="InterPro"/>
</dbReference>
<dbReference type="GO" id="GO:0005412">
    <property type="term" value="F:D-glucose:sodium symporter activity"/>
    <property type="evidence" value="ECO:0007669"/>
    <property type="project" value="TreeGrafter"/>
</dbReference>
<dbReference type="GO" id="GO:0005525">
    <property type="term" value="F:GTP binding"/>
    <property type="evidence" value="ECO:0007669"/>
    <property type="project" value="InterPro"/>
</dbReference>
<dbReference type="PROSITE" id="PS51421">
    <property type="entry name" value="RAS"/>
    <property type="match status" value="1"/>
</dbReference>
<feature type="transmembrane region" description="Helical" evidence="7">
    <location>
        <begin position="163"/>
        <end position="184"/>
    </location>
</feature>
<dbReference type="Pfam" id="PF00071">
    <property type="entry name" value="Ras"/>
    <property type="match status" value="1"/>
</dbReference>
<keyword evidence="5 7" id="KW-0472">Membrane</keyword>
<feature type="transmembrane region" description="Helical" evidence="7">
    <location>
        <begin position="471"/>
        <end position="493"/>
    </location>
</feature>
<feature type="transmembrane region" description="Helical" evidence="7">
    <location>
        <begin position="409"/>
        <end position="430"/>
    </location>
</feature>
<dbReference type="PROSITE" id="PS00456">
    <property type="entry name" value="NA_SOLUT_SYMP_1"/>
    <property type="match status" value="1"/>
</dbReference>
<evidence type="ECO:0000256" key="1">
    <source>
        <dbReference type="ARBA" id="ARBA00004141"/>
    </source>
</evidence>
<evidence type="ECO:0000256" key="6">
    <source>
        <dbReference type="SAM" id="MobiDB-lite"/>
    </source>
</evidence>
<feature type="transmembrane region" description="Helical" evidence="7">
    <location>
        <begin position="513"/>
        <end position="535"/>
    </location>
</feature>
<dbReference type="PRINTS" id="PR00449">
    <property type="entry name" value="RASTRNSFRMNG"/>
</dbReference>
<reference evidence="8" key="1">
    <citation type="submission" date="2019-08" db="EMBL/GenBank/DDBJ databases">
        <title>The improved chromosome-level genome for the pearl oyster Pinctada fucata martensii using PacBio sequencing and Hi-C.</title>
        <authorList>
            <person name="Zheng Z."/>
        </authorList>
    </citation>
    <scope>NUCLEOTIDE SEQUENCE</scope>
    <source>
        <strain evidence="8">ZZ-2019</strain>
        <tissue evidence="8">Adductor muscle</tissue>
    </source>
</reference>
<evidence type="ECO:0000256" key="3">
    <source>
        <dbReference type="ARBA" id="ARBA00022692"/>
    </source>
</evidence>
<dbReference type="PANTHER" id="PTHR11819:SF195">
    <property type="entry name" value="SODIUM_GLUCOSE COTRANSPORTER 4"/>
    <property type="match status" value="1"/>
</dbReference>
<evidence type="ECO:0000256" key="7">
    <source>
        <dbReference type="SAM" id="Phobius"/>
    </source>
</evidence>
<dbReference type="GO" id="GO:0005886">
    <property type="term" value="C:plasma membrane"/>
    <property type="evidence" value="ECO:0007669"/>
    <property type="project" value="TreeGrafter"/>
</dbReference>
<dbReference type="PROSITE" id="PS50283">
    <property type="entry name" value="NA_SOLUT_SYMP_3"/>
    <property type="match status" value="1"/>
</dbReference>
<dbReference type="AlphaFoldDB" id="A0AA89C7F2"/>
<dbReference type="FunFam" id="1.20.1730.10:FF:000027">
    <property type="entry name" value="Uncharacterized protein"/>
    <property type="match status" value="1"/>
</dbReference>
<dbReference type="SMART" id="SM00174">
    <property type="entry name" value="RHO"/>
    <property type="match status" value="1"/>
</dbReference>
<feature type="region of interest" description="Disordered" evidence="6">
    <location>
        <begin position="560"/>
        <end position="579"/>
    </location>
</feature>
<dbReference type="SMART" id="SM00175">
    <property type="entry name" value="RAB"/>
    <property type="match status" value="1"/>
</dbReference>
<keyword evidence="4 7" id="KW-1133">Transmembrane helix</keyword>
<dbReference type="SUPFAM" id="SSF52540">
    <property type="entry name" value="P-loop containing nucleoside triphosphate hydrolases"/>
    <property type="match status" value="1"/>
</dbReference>
<proteinExistence type="inferred from homology"/>
<evidence type="ECO:0000256" key="2">
    <source>
        <dbReference type="ARBA" id="ARBA00006434"/>
    </source>
</evidence>
<keyword evidence="9" id="KW-1185">Reference proteome</keyword>
<gene>
    <name evidence="8" type="ORF">FSP39_014669</name>
</gene>